<dbReference type="InterPro" id="IPR006894">
    <property type="entry name" value="HupH_Hydgase_express_prot_C"/>
</dbReference>
<dbReference type="Proteomes" id="UP000662914">
    <property type="component" value="Chromosome"/>
</dbReference>
<organism evidence="3 4">
    <name type="scientific">Candidatus Desulfobacillus denitrificans</name>
    <dbReference type="NCBI Taxonomy" id="2608985"/>
    <lineage>
        <taxon>Bacteria</taxon>
        <taxon>Pseudomonadati</taxon>
        <taxon>Pseudomonadota</taxon>
        <taxon>Betaproteobacteria</taxon>
        <taxon>Candidatus Desulfobacillus</taxon>
    </lineage>
</organism>
<dbReference type="InterPro" id="IPR038527">
    <property type="entry name" value="HupH_C_sf"/>
</dbReference>
<dbReference type="AlphaFoldDB" id="A0A809R629"/>
<dbReference type="KEGG" id="ddz:DSYM_28370"/>
<evidence type="ECO:0000259" key="2">
    <source>
        <dbReference type="Pfam" id="PF04809"/>
    </source>
</evidence>
<reference evidence="3" key="1">
    <citation type="journal article" name="DNA Res.">
        <title>The physiological potential of anammox bacteria as revealed by their core genome structure.</title>
        <authorList>
            <person name="Okubo T."/>
            <person name="Toyoda A."/>
            <person name="Fukuhara K."/>
            <person name="Uchiyama I."/>
            <person name="Harigaya Y."/>
            <person name="Kuroiwa M."/>
            <person name="Suzuki T."/>
            <person name="Murakami Y."/>
            <person name="Suwa Y."/>
            <person name="Takami H."/>
        </authorList>
    </citation>
    <scope>NUCLEOTIDE SEQUENCE</scope>
    <source>
        <strain evidence="3">317325-3</strain>
    </source>
</reference>
<accession>A0A809R629</accession>
<feature type="domain" description="HupH hydrogenase expression protein C-terminal" evidence="2">
    <location>
        <begin position="12"/>
        <end position="124"/>
    </location>
</feature>
<proteinExistence type="inferred from homology"/>
<gene>
    <name evidence="3" type="ORF">DSYM_28370</name>
</gene>
<evidence type="ECO:0000256" key="1">
    <source>
        <dbReference type="ARBA" id="ARBA00010832"/>
    </source>
</evidence>
<evidence type="ECO:0000313" key="3">
    <source>
        <dbReference type="EMBL" id="BBO22138.1"/>
    </source>
</evidence>
<evidence type="ECO:0000313" key="4">
    <source>
        <dbReference type="Proteomes" id="UP000662914"/>
    </source>
</evidence>
<sequence>MPSTDTGAEHGNALPILNEIRHALARLIESGETTVIDLGALPLGPQDEAELFAALGEGEVEATIHAGGPSSVRETAFHGVWLLTHRNEAGETLARFIEVAFVPELLMSQAEDVADSAAALAKKLKPAQNGRTLK</sequence>
<dbReference type="Pfam" id="PF04809">
    <property type="entry name" value="HupH_C"/>
    <property type="match status" value="1"/>
</dbReference>
<name>A0A809R629_9PROT</name>
<dbReference type="EMBL" id="AP021857">
    <property type="protein sequence ID" value="BBO22138.1"/>
    <property type="molecule type" value="Genomic_DNA"/>
</dbReference>
<protein>
    <recommendedName>
        <fullName evidence="2">HupH hydrogenase expression protein C-terminal domain-containing protein</fullName>
    </recommendedName>
</protein>
<comment type="similarity">
    <text evidence="1">Belongs to the HupH/HyaF family.</text>
</comment>
<dbReference type="Gene3D" id="3.30.1370.140">
    <property type="entry name" value="HupH hydrogenase expression protein, C-terminal domain"/>
    <property type="match status" value="1"/>
</dbReference>